<dbReference type="Proteomes" id="UP000018144">
    <property type="component" value="Unassembled WGS sequence"/>
</dbReference>
<gene>
    <name evidence="1" type="ORF">PCON_06194</name>
</gene>
<dbReference type="AlphaFoldDB" id="U4KX67"/>
<evidence type="ECO:0000313" key="2">
    <source>
        <dbReference type="Proteomes" id="UP000018144"/>
    </source>
</evidence>
<protein>
    <submittedName>
        <fullName evidence="1">Uncharacterized protein</fullName>
    </submittedName>
</protein>
<reference evidence="1 2" key="1">
    <citation type="journal article" date="2013" name="PLoS Genet.">
        <title>The genome and development-dependent transcriptomes of Pyronema confluens: a window into fungal evolution.</title>
        <authorList>
            <person name="Traeger S."/>
            <person name="Altegoer F."/>
            <person name="Freitag M."/>
            <person name="Gabaldon T."/>
            <person name="Kempken F."/>
            <person name="Kumar A."/>
            <person name="Marcet-Houben M."/>
            <person name="Poggeler S."/>
            <person name="Stajich J.E."/>
            <person name="Nowrousian M."/>
        </authorList>
    </citation>
    <scope>NUCLEOTIDE SEQUENCE [LARGE SCALE GENOMIC DNA]</scope>
    <source>
        <strain evidence="2">CBS 100304</strain>
        <tissue evidence="1">Vegetative mycelium</tissue>
    </source>
</reference>
<organism evidence="1 2">
    <name type="scientific">Pyronema omphalodes (strain CBS 100304)</name>
    <name type="common">Pyronema confluens</name>
    <dbReference type="NCBI Taxonomy" id="1076935"/>
    <lineage>
        <taxon>Eukaryota</taxon>
        <taxon>Fungi</taxon>
        <taxon>Dikarya</taxon>
        <taxon>Ascomycota</taxon>
        <taxon>Pezizomycotina</taxon>
        <taxon>Pezizomycetes</taxon>
        <taxon>Pezizales</taxon>
        <taxon>Pyronemataceae</taxon>
        <taxon>Pyronema</taxon>
    </lineage>
</organism>
<sequence length="55" mass="6222">MLEGTVVFTEMGMGPFAIIEYGFPWGRFVKADEYTFLIQGKVFTRGCSQSHGDIR</sequence>
<name>U4KX67_PYROM</name>
<accession>U4KX67</accession>
<dbReference type="EMBL" id="HF935302">
    <property type="protein sequence ID" value="CCX06607.1"/>
    <property type="molecule type" value="Genomic_DNA"/>
</dbReference>
<proteinExistence type="predicted"/>
<keyword evidence="2" id="KW-1185">Reference proteome</keyword>
<evidence type="ECO:0000313" key="1">
    <source>
        <dbReference type="EMBL" id="CCX06607.1"/>
    </source>
</evidence>